<proteinExistence type="predicted"/>
<organism evidence="2 3">
    <name type="scientific">Kitasatospora cineracea</name>
    <dbReference type="NCBI Taxonomy" id="88074"/>
    <lineage>
        <taxon>Bacteria</taxon>
        <taxon>Bacillati</taxon>
        <taxon>Actinomycetota</taxon>
        <taxon>Actinomycetes</taxon>
        <taxon>Kitasatosporales</taxon>
        <taxon>Streptomycetaceae</taxon>
        <taxon>Kitasatospora</taxon>
    </lineage>
</organism>
<dbReference type="EMBL" id="RKQG01000002">
    <property type="protein sequence ID" value="RPE28850.1"/>
    <property type="molecule type" value="Genomic_DNA"/>
</dbReference>
<evidence type="ECO:0008006" key="4">
    <source>
        <dbReference type="Google" id="ProtNLM"/>
    </source>
</evidence>
<dbReference type="InterPro" id="IPR016024">
    <property type="entry name" value="ARM-type_fold"/>
</dbReference>
<dbReference type="SUPFAM" id="SSF48371">
    <property type="entry name" value="ARM repeat"/>
    <property type="match status" value="1"/>
</dbReference>
<keyword evidence="3" id="KW-1185">Reference proteome</keyword>
<evidence type="ECO:0000313" key="3">
    <source>
        <dbReference type="Proteomes" id="UP000266906"/>
    </source>
</evidence>
<protein>
    <recommendedName>
        <fullName evidence="4">HEAT repeat protein</fullName>
    </recommendedName>
</protein>
<evidence type="ECO:0000256" key="1">
    <source>
        <dbReference type="SAM" id="MobiDB-lite"/>
    </source>
</evidence>
<dbReference type="Gene3D" id="1.25.10.10">
    <property type="entry name" value="Leucine-rich Repeat Variant"/>
    <property type="match status" value="2"/>
</dbReference>
<evidence type="ECO:0000313" key="2">
    <source>
        <dbReference type="EMBL" id="RPE28850.1"/>
    </source>
</evidence>
<dbReference type="Proteomes" id="UP000266906">
    <property type="component" value="Unassembled WGS sequence"/>
</dbReference>
<sequence length="598" mass="62357">MTQEQPPGEPVDRARESAAGRSREQDRPQLPGWDGSPELPRLLAESFGLLDQLTGARRTGLLDALVSRAARLPQAHPADRARLAPLYAVQWERAVGLLGDERAETRRLAARLLEVLRPGRPEATAALKARAEAEPSPQTLARLLTAVGAQGPGERAAAWLRPWLDHPGPGVRLAAALALLALPDEGDEGDGGERLGESAARLAGVPGAWCASPHPPAGPFGPALRDRPRAADRFVAVLAGRSGQAERQVAVAVAAEQLRRRRRPPEVHWRTVLDAGEGHGHQVRELLTGAGRAAAPYAEELARLAETGEAGSWVREGALVALVRLGDRRALPHYRDGFGAYWARDIGGPPPDWAPDLLPTVRGILAAATGPRPSEVLGLTAALRAARSWGAAAAPAVPELAALLDAPALTARAAAEALGEIGPQAACAAGELARLATGRPWPGAQSAARAHWRVTGDPALALEVVGAAARAGLGRPVYRYLAELGPLAAGSAEPVRELLDAPGEFSRVGAAEAWWRITGDPAPAVPALLRALAPPAAFEAGRPTIEAVRVLGEIGTPAAAGAAPPLRAVLASERRYGATMAVDEELCAAARTALERLG</sequence>
<dbReference type="InterPro" id="IPR011989">
    <property type="entry name" value="ARM-like"/>
</dbReference>
<feature type="region of interest" description="Disordered" evidence="1">
    <location>
        <begin position="1"/>
        <end position="38"/>
    </location>
</feature>
<dbReference type="AlphaFoldDB" id="A0A3N4RPJ6"/>
<dbReference type="RefSeq" id="WP_162871732.1">
    <property type="nucleotide sequence ID" value="NZ_RKQG01000002.1"/>
</dbReference>
<name>A0A3N4RPJ6_9ACTN</name>
<accession>A0A3N4RPJ6</accession>
<comment type="caution">
    <text evidence="2">The sequence shown here is derived from an EMBL/GenBank/DDBJ whole genome shotgun (WGS) entry which is preliminary data.</text>
</comment>
<gene>
    <name evidence="2" type="ORF">EDD38_5994</name>
</gene>
<reference evidence="2 3" key="1">
    <citation type="submission" date="2018-11" db="EMBL/GenBank/DDBJ databases">
        <title>Sequencing the genomes of 1000 actinobacteria strains.</title>
        <authorList>
            <person name="Klenk H.-P."/>
        </authorList>
    </citation>
    <scope>NUCLEOTIDE SEQUENCE [LARGE SCALE GENOMIC DNA]</scope>
    <source>
        <strain evidence="2 3">DSM 44781</strain>
    </source>
</reference>
<feature type="compositionally biased region" description="Basic and acidic residues" evidence="1">
    <location>
        <begin position="10"/>
        <end position="27"/>
    </location>
</feature>